<proteinExistence type="predicted"/>
<organism evidence="1 2">
    <name type="scientific">Agathobacter rectalis</name>
    <dbReference type="NCBI Taxonomy" id="39491"/>
    <lineage>
        <taxon>Bacteria</taxon>
        <taxon>Bacillati</taxon>
        <taxon>Bacillota</taxon>
        <taxon>Clostridia</taxon>
        <taxon>Lachnospirales</taxon>
        <taxon>Lachnospiraceae</taxon>
        <taxon>Agathobacter</taxon>
    </lineage>
</organism>
<gene>
    <name evidence="1" type="ORF">DWY38_10510</name>
</gene>
<dbReference type="Proteomes" id="UP000266066">
    <property type="component" value="Unassembled WGS sequence"/>
</dbReference>
<reference evidence="1 2" key="1">
    <citation type="submission" date="2018-08" db="EMBL/GenBank/DDBJ databases">
        <title>A genome reference for cultivated species of the human gut microbiota.</title>
        <authorList>
            <person name="Zou Y."/>
            <person name="Xue W."/>
            <person name="Luo G."/>
        </authorList>
    </citation>
    <scope>NUCLEOTIDE SEQUENCE [LARGE SCALE GENOMIC DNA]</scope>
    <source>
        <strain evidence="1 2">AF25-15</strain>
    </source>
</reference>
<evidence type="ECO:0000313" key="2">
    <source>
        <dbReference type="Proteomes" id="UP000266066"/>
    </source>
</evidence>
<sequence length="84" mass="9320">MSKTIKEIAEEIGVSKQAVFKKMKREPLSTGLQGLTTTVDGRLIVSVDGLVDEPSTKSEEKTAEVDGQNRLYEILERELQAKNL</sequence>
<dbReference type="EMBL" id="QRUJ01000011">
    <property type="protein sequence ID" value="RGR53679.1"/>
    <property type="molecule type" value="Genomic_DNA"/>
</dbReference>
<dbReference type="RefSeq" id="WP_118392352.1">
    <property type="nucleotide sequence ID" value="NZ_JAQDCR010000012.1"/>
</dbReference>
<accession>A0A395V0B5</accession>
<dbReference type="AlphaFoldDB" id="A0A395V0B5"/>
<name>A0A395V0B5_9FIRM</name>
<comment type="caution">
    <text evidence="1">The sequence shown here is derived from an EMBL/GenBank/DDBJ whole genome shotgun (WGS) entry which is preliminary data.</text>
</comment>
<protein>
    <recommendedName>
        <fullName evidence="3">HTH domain-containing protein</fullName>
    </recommendedName>
</protein>
<evidence type="ECO:0000313" key="1">
    <source>
        <dbReference type="EMBL" id="RGR53679.1"/>
    </source>
</evidence>
<evidence type="ECO:0008006" key="3">
    <source>
        <dbReference type="Google" id="ProtNLM"/>
    </source>
</evidence>